<dbReference type="GO" id="GO:0071949">
    <property type="term" value="F:FAD binding"/>
    <property type="evidence" value="ECO:0007669"/>
    <property type="project" value="InterPro"/>
</dbReference>
<reference evidence="8 9" key="1">
    <citation type="journal article" date="2015" name="Front. Microbiol.">
        <title>Genome sequence of the plant growth promoting endophytic yeast Rhodotorula graminis WP1.</title>
        <authorList>
            <person name="Firrincieli A."/>
            <person name="Otillar R."/>
            <person name="Salamov A."/>
            <person name="Schmutz J."/>
            <person name="Khan Z."/>
            <person name="Redman R.S."/>
            <person name="Fleck N.D."/>
            <person name="Lindquist E."/>
            <person name="Grigoriev I.V."/>
            <person name="Doty S.L."/>
        </authorList>
    </citation>
    <scope>NUCLEOTIDE SEQUENCE [LARGE SCALE GENOMIC DNA]</scope>
    <source>
        <strain evidence="8 9">WP1</strain>
    </source>
</reference>
<comment type="similarity">
    <text evidence="1">Belongs to the paxM FAD-dependent monooxygenase family.</text>
</comment>
<dbReference type="Gene3D" id="3.50.50.60">
    <property type="entry name" value="FAD/NAD(P)-binding domain"/>
    <property type="match status" value="1"/>
</dbReference>
<name>A0A194S5F9_RHOGW</name>
<feature type="region of interest" description="Disordered" evidence="6">
    <location>
        <begin position="391"/>
        <end position="417"/>
    </location>
</feature>
<dbReference type="InterPro" id="IPR002938">
    <property type="entry name" value="FAD-bd"/>
</dbReference>
<dbReference type="PANTHER" id="PTHR13789">
    <property type="entry name" value="MONOOXYGENASE"/>
    <property type="match status" value="1"/>
</dbReference>
<keyword evidence="4" id="KW-0560">Oxidoreductase</keyword>
<dbReference type="FunFam" id="3.50.50.60:FF:000115">
    <property type="entry name" value="Salicylate hydroxylase, putative"/>
    <property type="match status" value="1"/>
</dbReference>
<dbReference type="OrthoDB" id="1878542at2759"/>
<dbReference type="GO" id="GO:0004497">
    <property type="term" value="F:monooxygenase activity"/>
    <property type="evidence" value="ECO:0007669"/>
    <property type="project" value="UniProtKB-KW"/>
</dbReference>
<evidence type="ECO:0000256" key="1">
    <source>
        <dbReference type="ARBA" id="ARBA00007992"/>
    </source>
</evidence>
<evidence type="ECO:0000256" key="2">
    <source>
        <dbReference type="ARBA" id="ARBA00022630"/>
    </source>
</evidence>
<evidence type="ECO:0000259" key="7">
    <source>
        <dbReference type="Pfam" id="PF01494"/>
    </source>
</evidence>
<evidence type="ECO:0000256" key="5">
    <source>
        <dbReference type="ARBA" id="ARBA00023033"/>
    </source>
</evidence>
<dbReference type="SUPFAM" id="SSF51905">
    <property type="entry name" value="FAD/NAD(P)-binding domain"/>
    <property type="match status" value="1"/>
</dbReference>
<dbReference type="InterPro" id="IPR050493">
    <property type="entry name" value="FAD-dep_Monooxygenase_BioMet"/>
</dbReference>
<keyword evidence="9" id="KW-1185">Reference proteome</keyword>
<dbReference type="InterPro" id="IPR036188">
    <property type="entry name" value="FAD/NAD-bd_sf"/>
</dbReference>
<feature type="domain" description="FAD-binding" evidence="7">
    <location>
        <begin position="23"/>
        <end position="376"/>
    </location>
</feature>
<dbReference type="EMBL" id="KQ474079">
    <property type="protein sequence ID" value="KPV74651.1"/>
    <property type="molecule type" value="Genomic_DNA"/>
</dbReference>
<dbReference type="STRING" id="578459.A0A194S5F9"/>
<accession>A0A194S5F9</accession>
<organism evidence="8 9">
    <name type="scientific">Rhodotorula graminis (strain WP1)</name>
    <dbReference type="NCBI Taxonomy" id="578459"/>
    <lineage>
        <taxon>Eukaryota</taxon>
        <taxon>Fungi</taxon>
        <taxon>Dikarya</taxon>
        <taxon>Basidiomycota</taxon>
        <taxon>Pucciniomycotina</taxon>
        <taxon>Microbotryomycetes</taxon>
        <taxon>Sporidiobolales</taxon>
        <taxon>Sporidiobolaceae</taxon>
        <taxon>Rhodotorula</taxon>
    </lineage>
</organism>
<dbReference type="Proteomes" id="UP000053890">
    <property type="component" value="Unassembled WGS sequence"/>
</dbReference>
<keyword evidence="5" id="KW-0503">Monooxygenase</keyword>
<dbReference type="PANTHER" id="PTHR13789:SF147">
    <property type="entry name" value="PUTATIVE (AFU_ORTHOLOGUE AFUA_2G01950)-RELATED"/>
    <property type="match status" value="1"/>
</dbReference>
<evidence type="ECO:0000256" key="3">
    <source>
        <dbReference type="ARBA" id="ARBA00022827"/>
    </source>
</evidence>
<sequence length="438" mass="47464">MASADMAAALLPRAPLAHSLSLGIVGAGIGGLASAVGLVSRGFRHVTVYEAAPEIGEVGAGIQVAPNFCRVLSHFGVLDRLTPQAVRLGGASVRRYVNNEELNSTSFANLEPDYGWPAFVVHRGDLHKALLDRALELGAQLKVGSHIEDVNFENGKVKVKGHPEVQHDVIIAADGIKSAIRSKMMARRGEVDETIPTGEAAYRVILQRAQMESDPDLKQLIDNPTAIRWVGPDAHIVAYPIKAHEAFNIVSTHISNTVGLTEDWTARASKEVMLKRFDGWNESLMKCLRLAPEGELVEWALRIHLPLTGWIDHKVVLLGDAAHATLPHIAQGAAQAGEDGAVLGTLLAKCHSKEDVPHALKMYERLRKPRADWAVEMARITGEALHIPDGAAQKARDEALKKASTGSQSPDRWGDKATQSKLYGLDVVKQADMEFSKL</sequence>
<gene>
    <name evidence="8" type="ORF">RHOBADRAFT_66460</name>
</gene>
<keyword evidence="3" id="KW-0274">FAD</keyword>
<protein>
    <recommendedName>
        <fullName evidence="7">FAD-binding domain-containing protein</fullName>
    </recommendedName>
</protein>
<dbReference type="OMA" id="THISNTV"/>
<evidence type="ECO:0000313" key="9">
    <source>
        <dbReference type="Proteomes" id="UP000053890"/>
    </source>
</evidence>
<evidence type="ECO:0000256" key="4">
    <source>
        <dbReference type="ARBA" id="ARBA00023002"/>
    </source>
</evidence>
<dbReference type="GeneID" id="28979419"/>
<keyword evidence="2" id="KW-0285">Flavoprotein</keyword>
<dbReference type="Pfam" id="PF01494">
    <property type="entry name" value="FAD_binding_3"/>
    <property type="match status" value="1"/>
</dbReference>
<proteinExistence type="inferred from homology"/>
<dbReference type="PRINTS" id="PR00420">
    <property type="entry name" value="RNGMNOXGNASE"/>
</dbReference>
<dbReference type="SUPFAM" id="SSF54373">
    <property type="entry name" value="FAD-linked reductases, C-terminal domain"/>
    <property type="match status" value="1"/>
</dbReference>
<dbReference type="RefSeq" id="XP_018270700.1">
    <property type="nucleotide sequence ID" value="XM_018418972.1"/>
</dbReference>
<evidence type="ECO:0000256" key="6">
    <source>
        <dbReference type="SAM" id="MobiDB-lite"/>
    </source>
</evidence>
<dbReference type="AlphaFoldDB" id="A0A194S5F9"/>
<evidence type="ECO:0000313" key="8">
    <source>
        <dbReference type="EMBL" id="KPV74651.1"/>
    </source>
</evidence>